<dbReference type="InParanoid" id="A0A1E7FNM0"/>
<feature type="transmembrane region" description="Helical" evidence="7">
    <location>
        <begin position="162"/>
        <end position="184"/>
    </location>
</feature>
<organism evidence="9 10">
    <name type="scientific">Fragilariopsis cylindrus CCMP1102</name>
    <dbReference type="NCBI Taxonomy" id="635003"/>
    <lineage>
        <taxon>Eukaryota</taxon>
        <taxon>Sar</taxon>
        <taxon>Stramenopiles</taxon>
        <taxon>Ochrophyta</taxon>
        <taxon>Bacillariophyta</taxon>
        <taxon>Bacillariophyceae</taxon>
        <taxon>Bacillariophycidae</taxon>
        <taxon>Bacillariales</taxon>
        <taxon>Bacillariaceae</taxon>
        <taxon>Fragilariopsis</taxon>
    </lineage>
</organism>
<dbReference type="InterPro" id="IPR039859">
    <property type="entry name" value="PFA4/ZDH16/20/ERF2-like"/>
</dbReference>
<dbReference type="KEGG" id="fcy:FRACYDRAFT_167757"/>
<keyword evidence="5 7" id="KW-0472">Membrane</keyword>
<feature type="transmembrane region" description="Helical" evidence="7">
    <location>
        <begin position="204"/>
        <end position="228"/>
    </location>
</feature>
<evidence type="ECO:0000256" key="2">
    <source>
        <dbReference type="ARBA" id="ARBA00022679"/>
    </source>
</evidence>
<keyword evidence="2 7" id="KW-0808">Transferase</keyword>
<dbReference type="EMBL" id="KV784355">
    <property type="protein sequence ID" value="OEU19762.1"/>
    <property type="molecule type" value="Genomic_DNA"/>
</dbReference>
<protein>
    <recommendedName>
        <fullName evidence="7">Palmitoyltransferase</fullName>
        <ecNumber evidence="7">2.3.1.225</ecNumber>
    </recommendedName>
</protein>
<evidence type="ECO:0000256" key="3">
    <source>
        <dbReference type="ARBA" id="ARBA00022692"/>
    </source>
</evidence>
<comment type="domain">
    <text evidence="7">The DHHC domain is required for palmitoyltransferase activity.</text>
</comment>
<dbReference type="PANTHER" id="PTHR12246">
    <property type="entry name" value="PALMITOYLTRANSFERASE ZDHHC16"/>
    <property type="match status" value="1"/>
</dbReference>
<dbReference type="GO" id="GO:0019706">
    <property type="term" value="F:protein-cysteine S-palmitoyltransferase activity"/>
    <property type="evidence" value="ECO:0007669"/>
    <property type="project" value="UniProtKB-EC"/>
</dbReference>
<gene>
    <name evidence="9" type="ORF">FRACYDRAFT_167757</name>
</gene>
<evidence type="ECO:0000256" key="6">
    <source>
        <dbReference type="ARBA" id="ARBA00023315"/>
    </source>
</evidence>
<dbReference type="AlphaFoldDB" id="A0A1E7FNM0"/>
<keyword evidence="6 7" id="KW-0012">Acyltransferase</keyword>
<evidence type="ECO:0000313" key="10">
    <source>
        <dbReference type="Proteomes" id="UP000095751"/>
    </source>
</evidence>
<accession>A0A1E7FNM0</accession>
<dbReference type="InterPro" id="IPR001594">
    <property type="entry name" value="Palmitoyltrfase_DHHC"/>
</dbReference>
<evidence type="ECO:0000259" key="8">
    <source>
        <dbReference type="Pfam" id="PF01529"/>
    </source>
</evidence>
<dbReference type="Pfam" id="PF01529">
    <property type="entry name" value="DHHC"/>
    <property type="match status" value="1"/>
</dbReference>
<evidence type="ECO:0000256" key="1">
    <source>
        <dbReference type="ARBA" id="ARBA00004141"/>
    </source>
</evidence>
<evidence type="ECO:0000256" key="7">
    <source>
        <dbReference type="RuleBase" id="RU079119"/>
    </source>
</evidence>
<evidence type="ECO:0000313" key="9">
    <source>
        <dbReference type="EMBL" id="OEU19762.1"/>
    </source>
</evidence>
<comment type="subcellular location">
    <subcellularLocation>
        <location evidence="1">Membrane</location>
        <topology evidence="1">Multi-pass membrane protein</topology>
    </subcellularLocation>
</comment>
<name>A0A1E7FNM0_9STRA</name>
<evidence type="ECO:0000256" key="5">
    <source>
        <dbReference type="ARBA" id="ARBA00023136"/>
    </source>
</evidence>
<dbReference type="Proteomes" id="UP000095751">
    <property type="component" value="Unassembled WGS sequence"/>
</dbReference>
<dbReference type="OrthoDB" id="331948at2759"/>
<proteinExistence type="inferred from homology"/>
<reference evidence="9 10" key="1">
    <citation type="submission" date="2016-09" db="EMBL/GenBank/DDBJ databases">
        <title>Extensive genetic diversity and differential bi-allelic expression allows diatom success in the polar Southern Ocean.</title>
        <authorList>
            <consortium name="DOE Joint Genome Institute"/>
            <person name="Mock T."/>
            <person name="Otillar R.P."/>
            <person name="Strauss J."/>
            <person name="Dupont C."/>
            <person name="Frickenhaus S."/>
            <person name="Maumus F."/>
            <person name="Mcmullan M."/>
            <person name="Sanges R."/>
            <person name="Schmutz J."/>
            <person name="Toseland A."/>
            <person name="Valas R."/>
            <person name="Veluchamy A."/>
            <person name="Ward B.J."/>
            <person name="Allen A."/>
            <person name="Barry K."/>
            <person name="Falciatore A."/>
            <person name="Ferrante M."/>
            <person name="Fortunato A.E."/>
            <person name="Gloeckner G."/>
            <person name="Gruber A."/>
            <person name="Hipkin R."/>
            <person name="Janech M."/>
            <person name="Kroth P."/>
            <person name="Leese F."/>
            <person name="Lindquist E."/>
            <person name="Lyon B.R."/>
            <person name="Martin J."/>
            <person name="Mayer C."/>
            <person name="Parker M."/>
            <person name="Quesneville H."/>
            <person name="Raymond J."/>
            <person name="Uhlig C."/>
            <person name="Valentin K.U."/>
            <person name="Worden A.Z."/>
            <person name="Armbrust E.V."/>
            <person name="Bowler C."/>
            <person name="Green B."/>
            <person name="Moulton V."/>
            <person name="Van Oosterhout C."/>
            <person name="Grigoriev I."/>
        </authorList>
    </citation>
    <scope>NUCLEOTIDE SEQUENCE [LARGE SCALE GENOMIC DNA]</scope>
    <source>
        <strain evidence="9 10">CCMP1102</strain>
    </source>
</reference>
<feature type="transmembrane region" description="Helical" evidence="7">
    <location>
        <begin position="71"/>
        <end position="90"/>
    </location>
</feature>
<dbReference type="PROSITE" id="PS50216">
    <property type="entry name" value="DHHC"/>
    <property type="match status" value="1"/>
</dbReference>
<dbReference type="EC" id="2.3.1.225" evidence="7"/>
<feature type="transmembrane region" description="Helical" evidence="7">
    <location>
        <begin position="45"/>
        <end position="65"/>
    </location>
</feature>
<dbReference type="GO" id="GO:0016020">
    <property type="term" value="C:membrane"/>
    <property type="evidence" value="ECO:0007669"/>
    <property type="project" value="UniProtKB-SubCell"/>
</dbReference>
<comment type="catalytic activity">
    <reaction evidence="7">
        <text>L-cysteinyl-[protein] + hexadecanoyl-CoA = S-hexadecanoyl-L-cysteinyl-[protein] + CoA</text>
        <dbReference type="Rhea" id="RHEA:36683"/>
        <dbReference type="Rhea" id="RHEA-COMP:10131"/>
        <dbReference type="Rhea" id="RHEA-COMP:11032"/>
        <dbReference type="ChEBI" id="CHEBI:29950"/>
        <dbReference type="ChEBI" id="CHEBI:57287"/>
        <dbReference type="ChEBI" id="CHEBI:57379"/>
        <dbReference type="ChEBI" id="CHEBI:74151"/>
        <dbReference type="EC" id="2.3.1.225"/>
    </reaction>
</comment>
<feature type="domain" description="Palmitoyltransferase DHHC" evidence="8">
    <location>
        <begin position="113"/>
        <end position="239"/>
    </location>
</feature>
<keyword evidence="10" id="KW-1185">Reference proteome</keyword>
<sequence length="315" mass="35688">MIREDEGPSGQYYRDDFNDHPGRCSAGTTDEDGIWLNQNDGAGTIMCIMVWILLGYSCLTITLLAQTGGISVYQSFIYTILVTMALACHVKTTLSDPGSVPASAVPTEAQRKYDKLSMCSQCQTYKPPLSHHCRICNRCISKMDHHCPWMNNCVGAGNLKHFFLFLVYTWSCSVYCLVLLGWNYFFCASDDCEFNMVLTQLVRIMTLLCIGSFLFTSSMIMNVVYGFMTGVGTIDRLKKKATNTINDSMEEPLRMIDIFGIGPWYTWPFPVDAIFEDYDLVMGFSTPQRLLREQILRERQDEKLQQQQGVNIGSV</sequence>
<comment type="similarity">
    <text evidence="7">Belongs to the DHHC palmitoyltransferase family.</text>
</comment>
<keyword evidence="3 7" id="KW-0812">Transmembrane</keyword>
<keyword evidence="4 7" id="KW-1133">Transmembrane helix</keyword>
<evidence type="ECO:0000256" key="4">
    <source>
        <dbReference type="ARBA" id="ARBA00022989"/>
    </source>
</evidence>